<dbReference type="Proteomes" id="UP000323884">
    <property type="component" value="Unassembled WGS sequence"/>
</dbReference>
<comment type="caution">
    <text evidence="1">The sequence shown here is derived from an EMBL/GenBank/DDBJ whole genome shotgun (WGS) entry which is preliminary data.</text>
</comment>
<keyword evidence="2" id="KW-1185">Reference proteome</keyword>
<dbReference type="NCBIfam" id="TIGR01200">
    <property type="entry name" value="GLPGLI"/>
    <property type="match status" value="1"/>
</dbReference>
<protein>
    <submittedName>
        <fullName evidence="1">GLPGLI family protein</fullName>
    </submittedName>
</protein>
<organism evidence="1 2">
    <name type="scientific">Chryseobacterium panacisoli</name>
    <dbReference type="NCBI Taxonomy" id="1807141"/>
    <lineage>
        <taxon>Bacteria</taxon>
        <taxon>Pseudomonadati</taxon>
        <taxon>Bacteroidota</taxon>
        <taxon>Flavobacteriia</taxon>
        <taxon>Flavobacteriales</taxon>
        <taxon>Weeksellaceae</taxon>
        <taxon>Chryseobacterium group</taxon>
        <taxon>Chryseobacterium</taxon>
    </lineage>
</organism>
<gene>
    <name evidence="1" type="ORF">FW781_19625</name>
</gene>
<evidence type="ECO:0000313" key="1">
    <source>
        <dbReference type="EMBL" id="TZF93178.1"/>
    </source>
</evidence>
<dbReference type="RefSeq" id="WP_149388969.1">
    <property type="nucleotide sequence ID" value="NZ_VTRU01000006.1"/>
</dbReference>
<sequence>MKKTILILFIVLVSISFLQGQTYRIDYQMTYKMDSTKDETIKKKMILDVKDNVSKFYSYNLYHIDSLGSNQIRKKASDYDFSVIRKTKDNTTEKYFVIGLDKYSFKEDAPKFDWKITEEVKKIHDVNCQKARLNYKGRNWEAWFAKDIPFQEGPYIFNSLPGLIIDMRDSGNNYIFTMTALRKDVGAVDPIAETIPVNRKQLTKAYLDYYNDPYKELKAGKAVVKVVDESGRQVTPNFNQLTELKQKDIKMKNNPIELTDAIKYP</sequence>
<dbReference type="InterPro" id="IPR005901">
    <property type="entry name" value="GLPGLI"/>
</dbReference>
<proteinExistence type="predicted"/>
<accession>A0A5D8ZE41</accession>
<dbReference type="OrthoDB" id="1440774at2"/>
<dbReference type="AlphaFoldDB" id="A0A5D8ZE41"/>
<dbReference type="Pfam" id="PF09697">
    <property type="entry name" value="Porph_ging"/>
    <property type="match status" value="1"/>
</dbReference>
<dbReference type="EMBL" id="VTRU01000006">
    <property type="protein sequence ID" value="TZF93178.1"/>
    <property type="molecule type" value="Genomic_DNA"/>
</dbReference>
<reference evidence="1 2" key="1">
    <citation type="submission" date="2019-08" db="EMBL/GenBank/DDBJ databases">
        <title>Draft genome sequence of Chryseobacterium sp. Gsoil 183.</title>
        <authorList>
            <person name="Im W.-T."/>
        </authorList>
    </citation>
    <scope>NUCLEOTIDE SEQUENCE [LARGE SCALE GENOMIC DNA]</scope>
    <source>
        <strain evidence="1 2">Gsoil 183</strain>
    </source>
</reference>
<name>A0A5D8ZE41_9FLAO</name>
<evidence type="ECO:0000313" key="2">
    <source>
        <dbReference type="Proteomes" id="UP000323884"/>
    </source>
</evidence>